<protein>
    <submittedName>
        <fullName evidence="1">Uncharacterized protein</fullName>
    </submittedName>
</protein>
<organism evidence="1">
    <name type="scientific">Rhizophora mucronata</name>
    <name type="common">Asiatic mangrove</name>
    <dbReference type="NCBI Taxonomy" id="61149"/>
    <lineage>
        <taxon>Eukaryota</taxon>
        <taxon>Viridiplantae</taxon>
        <taxon>Streptophyta</taxon>
        <taxon>Embryophyta</taxon>
        <taxon>Tracheophyta</taxon>
        <taxon>Spermatophyta</taxon>
        <taxon>Magnoliopsida</taxon>
        <taxon>eudicotyledons</taxon>
        <taxon>Gunneridae</taxon>
        <taxon>Pentapetalae</taxon>
        <taxon>rosids</taxon>
        <taxon>fabids</taxon>
        <taxon>Malpighiales</taxon>
        <taxon>Rhizophoraceae</taxon>
        <taxon>Rhizophora</taxon>
    </lineage>
</organism>
<accession>A0A2P2Q2H8</accession>
<proteinExistence type="predicted"/>
<evidence type="ECO:0000313" key="1">
    <source>
        <dbReference type="EMBL" id="MBX61200.1"/>
    </source>
</evidence>
<reference evidence="1" key="1">
    <citation type="submission" date="2018-02" db="EMBL/GenBank/DDBJ databases">
        <title>Rhizophora mucronata_Transcriptome.</title>
        <authorList>
            <person name="Meera S.P."/>
            <person name="Sreeshan A."/>
            <person name="Augustine A."/>
        </authorList>
    </citation>
    <scope>NUCLEOTIDE SEQUENCE</scope>
    <source>
        <tissue evidence="1">Leaf</tissue>
    </source>
</reference>
<name>A0A2P2Q2H8_RHIMU</name>
<sequence>MELWIFFFFFCPFLSQEIIL</sequence>
<dbReference type="AlphaFoldDB" id="A0A2P2Q2H8"/>
<dbReference type="EMBL" id="GGEC01080716">
    <property type="protein sequence ID" value="MBX61200.1"/>
    <property type="molecule type" value="Transcribed_RNA"/>
</dbReference>